<comment type="similarity">
    <text evidence="1">Belongs to the short-chain dehydrogenases/reductases (SDR) family.</text>
</comment>
<accession>A0A6J7I0N0</accession>
<evidence type="ECO:0000313" key="4">
    <source>
        <dbReference type="EMBL" id="CAB4829339.1"/>
    </source>
</evidence>
<dbReference type="InterPro" id="IPR036291">
    <property type="entry name" value="NAD(P)-bd_dom_sf"/>
</dbReference>
<evidence type="ECO:0000256" key="2">
    <source>
        <dbReference type="ARBA" id="ARBA00023002"/>
    </source>
</evidence>
<dbReference type="SUPFAM" id="SSF51735">
    <property type="entry name" value="NAD(P)-binding Rossmann-fold domains"/>
    <property type="match status" value="1"/>
</dbReference>
<dbReference type="Gene3D" id="3.40.50.720">
    <property type="entry name" value="NAD(P)-binding Rossmann-like Domain"/>
    <property type="match status" value="1"/>
</dbReference>
<dbReference type="EMBL" id="CAFBMH010000104">
    <property type="protein sequence ID" value="CAB4924227.1"/>
    <property type="molecule type" value="Genomic_DNA"/>
</dbReference>
<dbReference type="InterPro" id="IPR002347">
    <property type="entry name" value="SDR_fam"/>
</dbReference>
<dbReference type="EMBL" id="CAEZYR010000007">
    <property type="protein sequence ID" value="CAB4728669.1"/>
    <property type="molecule type" value="Genomic_DNA"/>
</dbReference>
<protein>
    <submittedName>
        <fullName evidence="5">Unannotated protein</fullName>
    </submittedName>
</protein>
<dbReference type="EMBL" id="CAFBOS010000017">
    <property type="protein sequence ID" value="CAB4982359.1"/>
    <property type="molecule type" value="Genomic_DNA"/>
</dbReference>
<evidence type="ECO:0000313" key="3">
    <source>
        <dbReference type="EMBL" id="CAB4728669.1"/>
    </source>
</evidence>
<dbReference type="Pfam" id="PF13561">
    <property type="entry name" value="adh_short_C2"/>
    <property type="match status" value="1"/>
</dbReference>
<proteinExistence type="inferred from homology"/>
<evidence type="ECO:0000256" key="1">
    <source>
        <dbReference type="ARBA" id="ARBA00006484"/>
    </source>
</evidence>
<organism evidence="5">
    <name type="scientific">freshwater metagenome</name>
    <dbReference type="NCBI Taxonomy" id="449393"/>
    <lineage>
        <taxon>unclassified sequences</taxon>
        <taxon>metagenomes</taxon>
        <taxon>ecological metagenomes</taxon>
    </lineage>
</organism>
<name>A0A6J7I0N0_9ZZZZ</name>
<dbReference type="PRINTS" id="PR00081">
    <property type="entry name" value="GDHRDH"/>
</dbReference>
<dbReference type="EMBL" id="CAFABA010000045">
    <property type="protein sequence ID" value="CAB4829339.1"/>
    <property type="molecule type" value="Genomic_DNA"/>
</dbReference>
<dbReference type="CDD" id="cd05233">
    <property type="entry name" value="SDR_c"/>
    <property type="match status" value="1"/>
</dbReference>
<keyword evidence="2" id="KW-0560">Oxidoreductase</keyword>
<dbReference type="AlphaFoldDB" id="A0A6J7I0N0"/>
<reference evidence="5" key="1">
    <citation type="submission" date="2020-05" db="EMBL/GenBank/DDBJ databases">
        <authorList>
            <person name="Chiriac C."/>
            <person name="Salcher M."/>
            <person name="Ghai R."/>
            <person name="Kavagutti S V."/>
        </authorList>
    </citation>
    <scope>NUCLEOTIDE SEQUENCE</scope>
</reference>
<dbReference type="FunFam" id="3.40.50.720:FF:000084">
    <property type="entry name" value="Short-chain dehydrogenase reductase"/>
    <property type="match status" value="1"/>
</dbReference>
<sequence length="278" mass="28860">MGELDGKVALVTGAIRRPFMGAATARLLASRGAAVVCADKVAAAGDDSPDRDTTVVRSEALQALVAELTADGHRAVAIDIDSADEDSVGRAVRRTVMEFGRLDICCHLGGGTSPERDRPLLEISLDDWDATCERNLRSVFVLNRAVAEQMISQGNGGAIVNLGSFAAVRLGSGPPAFSAAKAGAEALTCLFAKELAPHDIRVNMIHALCVDAGDGPMNPGLSRNAEASGRSPDQWMRDMVPMGRYQSPDEVASVVAFLCGPGASFTSGQAFSVSGGAC</sequence>
<dbReference type="PANTHER" id="PTHR24321:SF8">
    <property type="entry name" value="ESTRADIOL 17-BETA-DEHYDROGENASE 8-RELATED"/>
    <property type="match status" value="1"/>
</dbReference>
<dbReference type="GO" id="GO:0016491">
    <property type="term" value="F:oxidoreductase activity"/>
    <property type="evidence" value="ECO:0007669"/>
    <property type="project" value="UniProtKB-KW"/>
</dbReference>
<gene>
    <name evidence="3" type="ORF">UFOPK2754_00322</name>
    <name evidence="4" type="ORF">UFOPK3139_01295</name>
    <name evidence="5" type="ORF">UFOPK3543_02267</name>
    <name evidence="6" type="ORF">UFOPK3967_00441</name>
</gene>
<dbReference type="PANTHER" id="PTHR24321">
    <property type="entry name" value="DEHYDROGENASES, SHORT CHAIN"/>
    <property type="match status" value="1"/>
</dbReference>
<evidence type="ECO:0000313" key="5">
    <source>
        <dbReference type="EMBL" id="CAB4924227.1"/>
    </source>
</evidence>
<evidence type="ECO:0000313" key="6">
    <source>
        <dbReference type="EMBL" id="CAB4982359.1"/>
    </source>
</evidence>